<evidence type="ECO:0000313" key="4">
    <source>
        <dbReference type="Proteomes" id="UP000192840"/>
    </source>
</evidence>
<dbReference type="Pfam" id="PF01661">
    <property type="entry name" value="Macro"/>
    <property type="match status" value="1"/>
</dbReference>
<dbReference type="AlphaFoldDB" id="A0A1W2E9Z5"/>
<dbReference type="Gene3D" id="3.40.220.10">
    <property type="entry name" value="Leucine Aminopeptidase, subunit E, domain 1"/>
    <property type="match status" value="1"/>
</dbReference>
<dbReference type="PANTHER" id="PTHR12521:SF0">
    <property type="entry name" value="ADP-RIBOSE GLYCOHYDROLASE OARD1"/>
    <property type="match status" value="1"/>
</dbReference>
<reference evidence="4" key="1">
    <citation type="submission" date="2017-04" db="EMBL/GenBank/DDBJ databases">
        <authorList>
            <person name="Varghese N."/>
            <person name="Submissions S."/>
        </authorList>
    </citation>
    <scope>NUCLEOTIDE SEQUENCE [LARGE SCALE GENOMIC DNA]</scope>
    <source>
        <strain evidence="4">DSM 44073</strain>
    </source>
</reference>
<evidence type="ECO:0000259" key="2">
    <source>
        <dbReference type="PROSITE" id="PS51154"/>
    </source>
</evidence>
<name>A0A1W2E9Z5_9PSEU</name>
<comment type="catalytic activity">
    <reaction evidence="1">
        <text>an N-(ADP-alpha-D-ribosyl)-thymidine in DNA + H2O = a thymidine in DNA + ADP-D-ribose</text>
        <dbReference type="Rhea" id="RHEA:71655"/>
        <dbReference type="Rhea" id="RHEA-COMP:13556"/>
        <dbReference type="Rhea" id="RHEA-COMP:18051"/>
        <dbReference type="ChEBI" id="CHEBI:15377"/>
        <dbReference type="ChEBI" id="CHEBI:57967"/>
        <dbReference type="ChEBI" id="CHEBI:137386"/>
        <dbReference type="ChEBI" id="CHEBI:191199"/>
    </reaction>
    <physiologicalReaction direction="left-to-right" evidence="1">
        <dbReference type="Rhea" id="RHEA:71656"/>
    </physiologicalReaction>
</comment>
<gene>
    <name evidence="3" type="ORF">SAMN05660733_03797</name>
</gene>
<dbReference type="InterPro" id="IPR050892">
    <property type="entry name" value="ADP-ribose_metab_enzymes"/>
</dbReference>
<dbReference type="OrthoDB" id="9780211at2"/>
<dbReference type="PANTHER" id="PTHR12521">
    <property type="entry name" value="PROTEIN C6ORF130"/>
    <property type="match status" value="1"/>
</dbReference>
<organism evidence="3 4">
    <name type="scientific">Lentzea albidocapillata</name>
    <dbReference type="NCBI Taxonomy" id="40571"/>
    <lineage>
        <taxon>Bacteria</taxon>
        <taxon>Bacillati</taxon>
        <taxon>Actinomycetota</taxon>
        <taxon>Actinomycetes</taxon>
        <taxon>Pseudonocardiales</taxon>
        <taxon>Pseudonocardiaceae</taxon>
        <taxon>Lentzea</taxon>
    </lineage>
</organism>
<dbReference type="Proteomes" id="UP000192840">
    <property type="component" value="Unassembled WGS sequence"/>
</dbReference>
<dbReference type="STRING" id="40571.SAMN05660733_03797"/>
<feature type="domain" description="Macro" evidence="2">
    <location>
        <begin position="1"/>
        <end position="163"/>
    </location>
</feature>
<sequence>MIEEAHGNLLAADVEALVNTVNTVGVMGKGIALQFKRAFPDNYSEYERACKRDEVELGKMFVHETGAMNNPKFIVNFPTKKHWKSSSKLRDVASGLTALRDVIRELNIRSIAIPPLGCGNGGLDWREVYPLIREILKDLQDVRILIYPPEGAPAAADMPVRTKRPQMTRTRAALLLAFERYIQRSVSTGLSDTREMSIVEAQKAAYFLQVAGWGIKFDFVPSHFGPFAQTVNQFISHSEGHFIYGFGDGSSGSKATLTLDERAVAEAHELLGDDEKFRDVLNRFSQIVDGFEFPYGVELLSTVHFVVEGRATPPTIEEVVAEIQSWSTRKGRIFKHEQASLAYEHLVSAKVVEPVSAG</sequence>
<dbReference type="InterPro" id="IPR002589">
    <property type="entry name" value="Macro_dom"/>
</dbReference>
<evidence type="ECO:0000313" key="3">
    <source>
        <dbReference type="EMBL" id="SMD06561.1"/>
    </source>
</evidence>
<proteinExistence type="predicted"/>
<dbReference type="SMART" id="SM00506">
    <property type="entry name" value="A1pp"/>
    <property type="match status" value="1"/>
</dbReference>
<dbReference type="RefSeq" id="WP_084401481.1">
    <property type="nucleotide sequence ID" value="NZ_FWYC01000009.1"/>
</dbReference>
<dbReference type="PROSITE" id="PS51154">
    <property type="entry name" value="MACRO"/>
    <property type="match status" value="1"/>
</dbReference>
<evidence type="ECO:0000256" key="1">
    <source>
        <dbReference type="ARBA" id="ARBA00035885"/>
    </source>
</evidence>
<keyword evidence="4" id="KW-1185">Reference proteome</keyword>
<dbReference type="SUPFAM" id="SSF52949">
    <property type="entry name" value="Macro domain-like"/>
    <property type="match status" value="1"/>
</dbReference>
<dbReference type="EMBL" id="FWYC01000009">
    <property type="protein sequence ID" value="SMD06561.1"/>
    <property type="molecule type" value="Genomic_DNA"/>
</dbReference>
<protein>
    <submittedName>
        <fullName evidence="3">O-acetyl-ADP-ribose deacetylase (Regulator of RNase III), contains Macro domain</fullName>
    </submittedName>
</protein>
<dbReference type="InterPro" id="IPR043472">
    <property type="entry name" value="Macro_dom-like"/>
</dbReference>
<dbReference type="CDD" id="cd02901">
    <property type="entry name" value="Macro_Poa1p-like"/>
    <property type="match status" value="1"/>
</dbReference>
<accession>A0A1W2E9Z5</accession>
<dbReference type="GO" id="GO:0140291">
    <property type="term" value="P:peptidyl-glutamate ADP-deribosylation"/>
    <property type="evidence" value="ECO:0007669"/>
    <property type="project" value="TreeGrafter"/>
</dbReference>